<dbReference type="PANTHER" id="PTHR12815">
    <property type="entry name" value="SORTING AND ASSEMBLY MACHINERY SAMM50 PROTEIN FAMILY MEMBER"/>
    <property type="match status" value="1"/>
</dbReference>
<dbReference type="PANTHER" id="PTHR12815:SF47">
    <property type="entry name" value="TRANSLOCATION AND ASSEMBLY MODULE SUBUNIT TAMA"/>
    <property type="match status" value="1"/>
</dbReference>
<keyword evidence="10" id="KW-1185">Reference proteome</keyword>
<feature type="chain" id="PRO_5045380579" evidence="7">
    <location>
        <begin position="18"/>
        <end position="741"/>
    </location>
</feature>
<feature type="domain" description="POTRA" evidence="8">
    <location>
        <begin position="229"/>
        <end position="304"/>
    </location>
</feature>
<evidence type="ECO:0000256" key="6">
    <source>
        <dbReference type="SAM" id="MobiDB-lite"/>
    </source>
</evidence>
<feature type="signal peptide" evidence="7">
    <location>
        <begin position="1"/>
        <end position="17"/>
    </location>
</feature>
<feature type="region of interest" description="Disordered" evidence="6">
    <location>
        <begin position="96"/>
        <end position="152"/>
    </location>
</feature>
<evidence type="ECO:0000256" key="2">
    <source>
        <dbReference type="ARBA" id="ARBA00022692"/>
    </source>
</evidence>
<name>A0ABW7C5T0_9CYAN</name>
<accession>A0ABW7C5T0</accession>
<comment type="caution">
    <text evidence="9">The sequence shown here is derived from an EMBL/GenBank/DDBJ whole genome shotgun (WGS) entry which is preliminary data.</text>
</comment>
<evidence type="ECO:0000256" key="7">
    <source>
        <dbReference type="SAM" id="SignalP"/>
    </source>
</evidence>
<dbReference type="InterPro" id="IPR034746">
    <property type="entry name" value="POTRA"/>
</dbReference>
<dbReference type="RefSeq" id="WP_393010534.1">
    <property type="nucleotide sequence ID" value="NZ_JAZAQF010000013.1"/>
</dbReference>
<dbReference type="InterPro" id="IPR039910">
    <property type="entry name" value="D15-like"/>
</dbReference>
<organism evidence="9 10">
    <name type="scientific">Limnothrix redekei LRLZ20PSL1</name>
    <dbReference type="NCBI Taxonomy" id="3112953"/>
    <lineage>
        <taxon>Bacteria</taxon>
        <taxon>Bacillati</taxon>
        <taxon>Cyanobacteriota</taxon>
        <taxon>Cyanophyceae</taxon>
        <taxon>Pseudanabaenales</taxon>
        <taxon>Pseudanabaenaceae</taxon>
        <taxon>Limnothrix</taxon>
    </lineage>
</organism>
<protein>
    <submittedName>
        <fullName evidence="9">BamA/TamA family outer membrane protein</fullName>
    </submittedName>
</protein>
<dbReference type="InterPro" id="IPR010827">
    <property type="entry name" value="BamA/TamA_POTRA"/>
</dbReference>
<keyword evidence="4" id="KW-0472">Membrane</keyword>
<dbReference type="InterPro" id="IPR013686">
    <property type="entry name" value="Polypept-transport_assoc_ShlB"/>
</dbReference>
<dbReference type="EMBL" id="JAZAQF010000013">
    <property type="protein sequence ID" value="MFG3816552.1"/>
    <property type="molecule type" value="Genomic_DNA"/>
</dbReference>
<dbReference type="Gene3D" id="3.10.20.310">
    <property type="entry name" value="membrane protein fhac"/>
    <property type="match status" value="3"/>
</dbReference>
<comment type="subcellular location">
    <subcellularLocation>
        <location evidence="1">Membrane</location>
    </subcellularLocation>
</comment>
<keyword evidence="2" id="KW-0812">Transmembrane</keyword>
<reference evidence="10" key="1">
    <citation type="journal article" date="2024" name="Algal Res.">
        <title>Biochemical, toxicological and genomic investigation of a high-biomass producing Limnothrix strain isolated from Italian shallow drinking water reservoir.</title>
        <authorList>
            <person name="Simonazzi M."/>
            <person name="Shishido T.K."/>
            <person name="Delbaje E."/>
            <person name="Wahlsten M."/>
            <person name="Fewer D.P."/>
            <person name="Sivonen K."/>
            <person name="Pezzolesi L."/>
            <person name="Pistocchi R."/>
        </authorList>
    </citation>
    <scope>NUCLEOTIDE SEQUENCE [LARGE SCALE GENOMIC DNA]</scope>
    <source>
        <strain evidence="10">LRLZ20PSL1</strain>
    </source>
</reference>
<evidence type="ECO:0000256" key="3">
    <source>
        <dbReference type="ARBA" id="ARBA00022729"/>
    </source>
</evidence>
<evidence type="ECO:0000259" key="8">
    <source>
        <dbReference type="PROSITE" id="PS51779"/>
    </source>
</evidence>
<sequence length="741" mass="79400">MRVLRLMILWPVLAASATIVSVTSPAVRATEPPTATESAAASTAESATKPPTDSPLATQSAAEPAMDSAAMTPKLSPVSPAVTANPVPPAPIAVAAGPTGPTALPPTANPANSPIAAGPAQSSPQPPTGAIAQGEPAPSPAAEEPAAPEQTPTEARVLVAEVVVAGAEATLQEEVYKVIRTRPGQTATRSQLQEDINRIFATGLFANVRAVPDDTPLGVRVTFEVTPNPVLQAVRIEGSTVLPATEIDRIFSPLYGSTLNLNKLQESIKQLTQWYQSNGYVLAQVVGSPRVGQDGNVTLEVAEGQIEDINITFLNDDGKPTNEDGTTVTGRTRDFIVFREMDTKPGAVFNRDQIQKDLRRVFGLGIFEDVQLTLNPGTDPRKVDVSVNLQEKNTAVLGTEVGFSSTSGIFGSVSFQEQNLGGNNQKLGAEVQLSERGLGFDLSFTDPWIAGDPNRTSYTVNLYKRRSISLIFDGGEREVELDNGDLPRVDRTGGRVVFSRPLSSTWSGSLGAEFQHVRIVDRDGDLSPEDEDGNQLAFNEDGKDDIFTLQLALTNDRRNDRVTPTQGSFLRVGLDQAIPITGIFFTRLRANYSRYFPVEFTKFTNGPETIAVNLQAGGVFGDLPPYEAFPLGGTNSVRGFDEGEVGSGRYFFQSSVEYRFPLLKVTEQIPVGGVLFLDFATDLGSGEDVPGQPAVVREKPGWGVGYGVGLRARTPFGPIRLDYGWNSEGGNRLHFGIGERF</sequence>
<proteinExistence type="predicted"/>
<dbReference type="Gene3D" id="2.40.160.50">
    <property type="entry name" value="membrane protein fhac: a member of the omp85/tpsb transporter family"/>
    <property type="match status" value="1"/>
</dbReference>
<evidence type="ECO:0000313" key="9">
    <source>
        <dbReference type="EMBL" id="MFG3816552.1"/>
    </source>
</evidence>
<gene>
    <name evidence="9" type="ORF">VPK24_02795</name>
</gene>
<dbReference type="Pfam" id="PF08479">
    <property type="entry name" value="POTRA_2"/>
    <property type="match status" value="1"/>
</dbReference>
<dbReference type="Proteomes" id="UP001604335">
    <property type="component" value="Unassembled WGS sequence"/>
</dbReference>
<feature type="compositionally biased region" description="Low complexity" evidence="6">
    <location>
        <begin position="109"/>
        <end position="123"/>
    </location>
</feature>
<evidence type="ECO:0000313" key="10">
    <source>
        <dbReference type="Proteomes" id="UP001604335"/>
    </source>
</evidence>
<evidence type="ECO:0000256" key="4">
    <source>
        <dbReference type="ARBA" id="ARBA00023136"/>
    </source>
</evidence>
<feature type="region of interest" description="Disordered" evidence="6">
    <location>
        <begin position="25"/>
        <end position="77"/>
    </location>
</feature>
<dbReference type="PROSITE" id="PS51779">
    <property type="entry name" value="POTRA"/>
    <property type="match status" value="2"/>
</dbReference>
<feature type="compositionally biased region" description="Low complexity" evidence="6">
    <location>
        <begin position="140"/>
        <end position="152"/>
    </location>
</feature>
<feature type="compositionally biased region" description="Low complexity" evidence="6">
    <location>
        <begin position="29"/>
        <end position="51"/>
    </location>
</feature>
<evidence type="ECO:0000256" key="1">
    <source>
        <dbReference type="ARBA" id="ARBA00004370"/>
    </source>
</evidence>
<evidence type="ECO:0000256" key="5">
    <source>
        <dbReference type="ARBA" id="ARBA00023237"/>
    </source>
</evidence>
<keyword evidence="3 7" id="KW-0732">Signal</keyword>
<dbReference type="Pfam" id="PF01103">
    <property type="entry name" value="Omp85"/>
    <property type="match status" value="1"/>
</dbReference>
<dbReference type="Pfam" id="PF07244">
    <property type="entry name" value="POTRA"/>
    <property type="match status" value="2"/>
</dbReference>
<keyword evidence="5" id="KW-0998">Cell outer membrane</keyword>
<feature type="domain" description="POTRA" evidence="8">
    <location>
        <begin position="157"/>
        <end position="228"/>
    </location>
</feature>
<dbReference type="InterPro" id="IPR000184">
    <property type="entry name" value="Bac_surfAg_D15"/>
</dbReference>